<evidence type="ECO:0008006" key="3">
    <source>
        <dbReference type="Google" id="ProtNLM"/>
    </source>
</evidence>
<comment type="caution">
    <text evidence="1">The sequence shown here is derived from an EMBL/GenBank/DDBJ whole genome shotgun (WGS) entry which is preliminary data.</text>
</comment>
<protein>
    <recommendedName>
        <fullName evidence="3">Rubrerythrin-like domain-containing protein</fullName>
    </recommendedName>
</protein>
<keyword evidence="2" id="KW-1185">Reference proteome</keyword>
<reference evidence="1 2" key="1">
    <citation type="journal article" date="2019" name="Int. J. Syst. Evol. Microbiol.">
        <title>The Global Catalogue of Microorganisms (GCM) 10K type strain sequencing project: providing services to taxonomists for standard genome sequencing and annotation.</title>
        <authorList>
            <consortium name="The Broad Institute Genomics Platform"/>
            <consortium name="The Broad Institute Genome Sequencing Center for Infectious Disease"/>
            <person name="Wu L."/>
            <person name="Ma J."/>
        </authorList>
    </citation>
    <scope>NUCLEOTIDE SEQUENCE [LARGE SCALE GENOMIC DNA]</scope>
    <source>
        <strain evidence="1 2">JCM 16328</strain>
    </source>
</reference>
<dbReference type="RefSeq" id="WP_343772964.1">
    <property type="nucleotide sequence ID" value="NZ_BAAADV010000001.1"/>
</dbReference>
<gene>
    <name evidence="1" type="ORF">GCM10009020_11560</name>
</gene>
<organism evidence="1 2">
    <name type="scientific">Natronoarchaeum mannanilyticum</name>
    <dbReference type="NCBI Taxonomy" id="926360"/>
    <lineage>
        <taxon>Archaea</taxon>
        <taxon>Methanobacteriati</taxon>
        <taxon>Methanobacteriota</taxon>
        <taxon>Stenosarchaea group</taxon>
        <taxon>Halobacteria</taxon>
        <taxon>Halobacteriales</taxon>
        <taxon>Natronoarchaeaceae</taxon>
    </lineage>
</organism>
<sequence length="53" mass="5881">MSTDREDDGGDEASARPFRCGACRQVFRTCHDPSLVHCPICGSRDVRPVTDEE</sequence>
<dbReference type="EMBL" id="BAAADV010000001">
    <property type="protein sequence ID" value="GAA0667628.1"/>
    <property type="molecule type" value="Genomic_DNA"/>
</dbReference>
<accession>A0AAV3T8C1</accession>
<name>A0AAV3T8C1_9EURY</name>
<dbReference type="Proteomes" id="UP001500420">
    <property type="component" value="Unassembled WGS sequence"/>
</dbReference>
<evidence type="ECO:0000313" key="1">
    <source>
        <dbReference type="EMBL" id="GAA0667628.1"/>
    </source>
</evidence>
<proteinExistence type="predicted"/>
<dbReference type="AlphaFoldDB" id="A0AAV3T8C1"/>
<evidence type="ECO:0000313" key="2">
    <source>
        <dbReference type="Proteomes" id="UP001500420"/>
    </source>
</evidence>